<keyword evidence="6 10" id="KW-1133">Transmembrane helix</keyword>
<dbReference type="AlphaFoldDB" id="A0A968G904"/>
<evidence type="ECO:0000256" key="1">
    <source>
        <dbReference type="ARBA" id="ARBA00004651"/>
    </source>
</evidence>
<comment type="subcellular location">
    <subcellularLocation>
        <location evidence="1">Cell membrane</location>
        <topology evidence="1">Multi-pass membrane protein</topology>
    </subcellularLocation>
</comment>
<accession>A0A968G904</accession>
<gene>
    <name evidence="11" type="ORF">HCT14_04540</name>
</gene>
<dbReference type="GO" id="GO:0005886">
    <property type="term" value="C:plasma membrane"/>
    <property type="evidence" value="ECO:0007669"/>
    <property type="project" value="UniProtKB-SubCell"/>
</dbReference>
<feature type="transmembrane region" description="Helical" evidence="10">
    <location>
        <begin position="7"/>
        <end position="23"/>
    </location>
</feature>
<dbReference type="InterPro" id="IPR024194">
    <property type="entry name" value="Ac/AlaTfrase_AlgI/DltB"/>
</dbReference>
<comment type="similarity">
    <text evidence="2 9">Belongs to the membrane-bound acyltransferase family.</text>
</comment>
<dbReference type="InterPro" id="IPR051085">
    <property type="entry name" value="MB_O-acyltransferase"/>
</dbReference>
<feature type="transmembrane region" description="Helical" evidence="10">
    <location>
        <begin position="242"/>
        <end position="260"/>
    </location>
</feature>
<protein>
    <submittedName>
        <fullName evidence="11">MBOAT family protein</fullName>
    </submittedName>
</protein>
<feature type="transmembrane region" description="Helical" evidence="10">
    <location>
        <begin position="280"/>
        <end position="298"/>
    </location>
</feature>
<evidence type="ECO:0000256" key="9">
    <source>
        <dbReference type="PIRNR" id="PIRNR016636"/>
    </source>
</evidence>
<keyword evidence="7 9" id="KW-0472">Membrane</keyword>
<evidence type="ECO:0000256" key="10">
    <source>
        <dbReference type="SAM" id="Phobius"/>
    </source>
</evidence>
<evidence type="ECO:0000313" key="11">
    <source>
        <dbReference type="EMBL" id="NIZ40775.1"/>
    </source>
</evidence>
<feature type="transmembrane region" description="Helical" evidence="10">
    <location>
        <begin position="414"/>
        <end position="433"/>
    </location>
</feature>
<dbReference type="PIRSF" id="PIRSF016636">
    <property type="entry name" value="AlgI_DltB"/>
    <property type="match status" value="1"/>
</dbReference>
<dbReference type="Proteomes" id="UP000711995">
    <property type="component" value="Unassembled WGS sequence"/>
</dbReference>
<proteinExistence type="inferred from homology"/>
<keyword evidence="5 10" id="KW-0812">Transmembrane</keyword>
<dbReference type="GO" id="GO:0016746">
    <property type="term" value="F:acyltransferase activity"/>
    <property type="evidence" value="ECO:0007669"/>
    <property type="project" value="UniProtKB-KW"/>
</dbReference>
<keyword evidence="3 9" id="KW-1003">Cell membrane</keyword>
<keyword evidence="12" id="KW-1185">Reference proteome</keyword>
<evidence type="ECO:0000256" key="3">
    <source>
        <dbReference type="ARBA" id="ARBA00022475"/>
    </source>
</evidence>
<sequence length="481" mass="55407">MIFSSPIFIFLFLPITFSVYHILNKIHSFSAKIFLVLASLFFYAYWNVSYLPIILISIIVNYTIGSFLRHYKNKSLLIIGITLNTASIVYYKYADFFLENINHLFKTNIPLLQLLLPLGISFFTFQQIAFLIDTYRNDIASTKNSFIDYALFITFFPQLIAGPIVSHKQILPQLVNLKVSKAVFSENMVKGLFAFSLGLFKKVAIADSLAIWVKHGFNQESLHFFEAWQTSLAYTLQLYFDFSGYSDMAIGLALFFNIILPHNFNSPYKATSIQDFWRRWHITLSHFLLTYLYIPLGGNRKGNIRTYLNLLITFTLGGLWHGAGWTFLLWGLLHGGALVIHRIWRQLGFHMHKIIGWMMTFSFVNFAWIFFRAETFTDAKKIIKGMIGLNGFGGLKPTIIDAITSIFIESIEPLGFITIPLSLLYIISGMAIALFTKNIQERLDHFIPSLKNLVLALFSFFWVYLVFIGGNVTPEFLYFNF</sequence>
<evidence type="ECO:0000256" key="7">
    <source>
        <dbReference type="ARBA" id="ARBA00023136"/>
    </source>
</evidence>
<feature type="transmembrane region" description="Helical" evidence="10">
    <location>
        <begin position="310"/>
        <end position="333"/>
    </location>
</feature>
<feature type="transmembrane region" description="Helical" evidence="10">
    <location>
        <begin position="114"/>
        <end position="134"/>
    </location>
</feature>
<evidence type="ECO:0000313" key="12">
    <source>
        <dbReference type="Proteomes" id="UP000711995"/>
    </source>
</evidence>
<dbReference type="PIRSF" id="PIRSF500217">
    <property type="entry name" value="AlgI"/>
    <property type="match status" value="1"/>
</dbReference>
<feature type="transmembrane region" description="Helical" evidence="10">
    <location>
        <begin position="43"/>
        <end position="64"/>
    </location>
</feature>
<dbReference type="InterPro" id="IPR028362">
    <property type="entry name" value="AlgI"/>
</dbReference>
<evidence type="ECO:0000256" key="5">
    <source>
        <dbReference type="ARBA" id="ARBA00022692"/>
    </source>
</evidence>
<organism evidence="11 12">
    <name type="scientific">Entomospira entomophila</name>
    <dbReference type="NCBI Taxonomy" id="2719988"/>
    <lineage>
        <taxon>Bacteria</taxon>
        <taxon>Pseudomonadati</taxon>
        <taxon>Spirochaetota</taxon>
        <taxon>Spirochaetia</taxon>
        <taxon>Spirochaetales</taxon>
        <taxon>Spirochaetaceae</taxon>
        <taxon>Entomospira</taxon>
    </lineage>
</organism>
<dbReference type="PANTHER" id="PTHR13285">
    <property type="entry name" value="ACYLTRANSFERASE"/>
    <property type="match status" value="1"/>
</dbReference>
<dbReference type="EMBL" id="JAATLJ010000001">
    <property type="protein sequence ID" value="NIZ40775.1"/>
    <property type="molecule type" value="Genomic_DNA"/>
</dbReference>
<evidence type="ECO:0000256" key="2">
    <source>
        <dbReference type="ARBA" id="ARBA00010323"/>
    </source>
</evidence>
<feature type="transmembrane region" description="Helical" evidence="10">
    <location>
        <begin position="354"/>
        <end position="371"/>
    </location>
</feature>
<name>A0A968G904_9SPIO</name>
<dbReference type="PANTHER" id="PTHR13285:SF23">
    <property type="entry name" value="TEICHOIC ACID D-ALANYLTRANSFERASE"/>
    <property type="match status" value="1"/>
</dbReference>
<feature type="transmembrane region" description="Helical" evidence="10">
    <location>
        <begin position="453"/>
        <end position="472"/>
    </location>
</feature>
<keyword evidence="4 9" id="KW-0808">Transferase</keyword>
<dbReference type="GO" id="GO:0042121">
    <property type="term" value="P:alginic acid biosynthetic process"/>
    <property type="evidence" value="ECO:0007669"/>
    <property type="project" value="InterPro"/>
</dbReference>
<dbReference type="InterPro" id="IPR004299">
    <property type="entry name" value="MBOAT_fam"/>
</dbReference>
<comment type="caution">
    <text evidence="11">The sequence shown here is derived from an EMBL/GenBank/DDBJ whole genome shotgun (WGS) entry which is preliminary data.</text>
</comment>
<evidence type="ECO:0000256" key="4">
    <source>
        <dbReference type="ARBA" id="ARBA00022679"/>
    </source>
</evidence>
<keyword evidence="8 9" id="KW-0012">Acyltransferase</keyword>
<dbReference type="Pfam" id="PF03062">
    <property type="entry name" value="MBOAT"/>
    <property type="match status" value="1"/>
</dbReference>
<reference evidence="11 12" key="1">
    <citation type="submission" date="2020-03" db="EMBL/GenBank/DDBJ databases">
        <title>Spirochaetal bacteria isolated from arthropods constitute a novel genus Entomospira genus novum within the order Spirochaetales.</title>
        <authorList>
            <person name="Grana-Miraglia L."/>
            <person name="Sikutova S."/>
            <person name="Fingerle V."/>
            <person name="Sing A."/>
            <person name="Castillo-Ramirez S."/>
            <person name="Margos G."/>
            <person name="Rudolf I."/>
        </authorList>
    </citation>
    <scope>NUCLEOTIDE SEQUENCE [LARGE SCALE GENOMIC DNA]</scope>
    <source>
        <strain evidence="11 12">BR193</strain>
    </source>
</reference>
<evidence type="ECO:0000256" key="8">
    <source>
        <dbReference type="ARBA" id="ARBA00023315"/>
    </source>
</evidence>
<evidence type="ECO:0000256" key="6">
    <source>
        <dbReference type="ARBA" id="ARBA00022989"/>
    </source>
</evidence>
<feature type="transmembrane region" description="Helical" evidence="10">
    <location>
        <begin position="76"/>
        <end position="94"/>
    </location>
</feature>